<evidence type="ECO:0000256" key="1">
    <source>
        <dbReference type="SAM" id="MobiDB-lite"/>
    </source>
</evidence>
<comment type="caution">
    <text evidence="2">The sequence shown here is derived from an EMBL/GenBank/DDBJ whole genome shotgun (WGS) entry which is preliminary data.</text>
</comment>
<keyword evidence="3" id="KW-1185">Reference proteome</keyword>
<name>A0AAV5EI13_ELECO</name>
<reference evidence="2" key="1">
    <citation type="journal article" date="2018" name="DNA Res.">
        <title>Multiple hybrid de novo genome assembly of finger millet, an orphan allotetraploid crop.</title>
        <authorList>
            <person name="Hatakeyama M."/>
            <person name="Aluri S."/>
            <person name="Balachadran M.T."/>
            <person name="Sivarajan S.R."/>
            <person name="Patrignani A."/>
            <person name="Gruter S."/>
            <person name="Poveda L."/>
            <person name="Shimizu-Inatsugi R."/>
            <person name="Baeten J."/>
            <person name="Francoijs K.J."/>
            <person name="Nataraja K.N."/>
            <person name="Reddy Y.A.N."/>
            <person name="Phadnis S."/>
            <person name="Ravikumar R.L."/>
            <person name="Schlapbach R."/>
            <person name="Sreeman S.M."/>
            <person name="Shimizu K.K."/>
        </authorList>
    </citation>
    <scope>NUCLEOTIDE SEQUENCE</scope>
</reference>
<proteinExistence type="predicted"/>
<feature type="region of interest" description="Disordered" evidence="1">
    <location>
        <begin position="38"/>
        <end position="69"/>
    </location>
</feature>
<feature type="compositionally biased region" description="Polar residues" evidence="1">
    <location>
        <begin position="54"/>
        <end position="65"/>
    </location>
</feature>
<protein>
    <submittedName>
        <fullName evidence="2">Uncharacterized protein</fullName>
    </submittedName>
</protein>
<dbReference type="EMBL" id="BQKI01000075">
    <property type="protein sequence ID" value="GJN21925.1"/>
    <property type="molecule type" value="Genomic_DNA"/>
</dbReference>
<organism evidence="2 3">
    <name type="scientific">Eleusine coracana subsp. coracana</name>
    <dbReference type="NCBI Taxonomy" id="191504"/>
    <lineage>
        <taxon>Eukaryota</taxon>
        <taxon>Viridiplantae</taxon>
        <taxon>Streptophyta</taxon>
        <taxon>Embryophyta</taxon>
        <taxon>Tracheophyta</taxon>
        <taxon>Spermatophyta</taxon>
        <taxon>Magnoliopsida</taxon>
        <taxon>Liliopsida</taxon>
        <taxon>Poales</taxon>
        <taxon>Poaceae</taxon>
        <taxon>PACMAD clade</taxon>
        <taxon>Chloridoideae</taxon>
        <taxon>Cynodonteae</taxon>
        <taxon>Eleusininae</taxon>
        <taxon>Eleusine</taxon>
    </lineage>
</organism>
<accession>A0AAV5EI13</accession>
<sequence length="102" mass="11118">MTSTARTCPSSSSAMDLDTETWHGCDRSFTLSRVFAGDDATSRHHHGPRPRDPLSNSANHISSRSGSDRSFVAGARRSIHNIRDLVDAAHHTLGVLKRGRVP</sequence>
<evidence type="ECO:0000313" key="2">
    <source>
        <dbReference type="EMBL" id="GJN21925.1"/>
    </source>
</evidence>
<dbReference type="Proteomes" id="UP001054889">
    <property type="component" value="Unassembled WGS sequence"/>
</dbReference>
<gene>
    <name evidence="2" type="primary">gb09448</name>
    <name evidence="2" type="ORF">PR202_gb09448</name>
</gene>
<evidence type="ECO:0000313" key="3">
    <source>
        <dbReference type="Proteomes" id="UP001054889"/>
    </source>
</evidence>
<reference evidence="2" key="2">
    <citation type="submission" date="2021-12" db="EMBL/GenBank/DDBJ databases">
        <title>Resequencing data analysis of finger millet.</title>
        <authorList>
            <person name="Hatakeyama M."/>
            <person name="Aluri S."/>
            <person name="Balachadran M.T."/>
            <person name="Sivarajan S.R."/>
            <person name="Poveda L."/>
            <person name="Shimizu-Inatsugi R."/>
            <person name="Schlapbach R."/>
            <person name="Sreeman S.M."/>
            <person name="Shimizu K.K."/>
        </authorList>
    </citation>
    <scope>NUCLEOTIDE SEQUENCE</scope>
</reference>
<dbReference type="AlphaFoldDB" id="A0AAV5EI13"/>